<dbReference type="FunFam" id="3.30.70.270:FF:000026">
    <property type="entry name" value="Transposon Ty3-G Gag-Pol polyprotein"/>
    <property type="match status" value="1"/>
</dbReference>
<dbReference type="Pfam" id="PF00078">
    <property type="entry name" value="RVT_1"/>
    <property type="match status" value="1"/>
</dbReference>
<dbReference type="CDD" id="cd09274">
    <property type="entry name" value="RNase_HI_RT_Ty3"/>
    <property type="match status" value="1"/>
</dbReference>
<evidence type="ECO:0000313" key="12">
    <source>
        <dbReference type="Proteomes" id="UP000887568"/>
    </source>
</evidence>
<dbReference type="OMA" id="IVERTIF"/>
<evidence type="ECO:0000256" key="5">
    <source>
        <dbReference type="PROSITE-ProRule" id="PRU00047"/>
    </source>
</evidence>
<feature type="domain" description="CCHC-type" evidence="7">
    <location>
        <begin position="215"/>
        <end position="230"/>
    </location>
</feature>
<feature type="domain" description="Reverse transcriptase" evidence="9">
    <location>
        <begin position="469"/>
        <end position="647"/>
    </location>
</feature>
<dbReference type="SUPFAM" id="SSF53098">
    <property type="entry name" value="Ribonuclease H-like"/>
    <property type="match status" value="1"/>
</dbReference>
<protein>
    <recommendedName>
        <fullName evidence="13">Endonuclease</fullName>
    </recommendedName>
</protein>
<dbReference type="SUPFAM" id="SSF50630">
    <property type="entry name" value="Acid proteases"/>
    <property type="match status" value="1"/>
</dbReference>
<feature type="domain" description="Integrase catalytic" evidence="10">
    <location>
        <begin position="1016"/>
        <end position="1168"/>
    </location>
</feature>
<dbReference type="OrthoDB" id="775972at2759"/>
<evidence type="ECO:0000256" key="6">
    <source>
        <dbReference type="SAM" id="MobiDB-lite"/>
    </source>
</evidence>
<evidence type="ECO:0000259" key="10">
    <source>
        <dbReference type="PROSITE" id="PS50994"/>
    </source>
</evidence>
<dbReference type="InterPro" id="IPR012337">
    <property type="entry name" value="RNaseH-like_sf"/>
</dbReference>
<feature type="region of interest" description="Disordered" evidence="6">
    <location>
        <begin position="1263"/>
        <end position="1335"/>
    </location>
</feature>
<evidence type="ECO:0000256" key="1">
    <source>
        <dbReference type="ARBA" id="ARBA00022670"/>
    </source>
</evidence>
<dbReference type="GO" id="GO:0004190">
    <property type="term" value="F:aspartic-type endopeptidase activity"/>
    <property type="evidence" value="ECO:0007669"/>
    <property type="project" value="UniProtKB-KW"/>
</dbReference>
<dbReference type="InterPro" id="IPR041588">
    <property type="entry name" value="Integrase_H2C2"/>
</dbReference>
<keyword evidence="4" id="KW-0238">DNA-binding</keyword>
<dbReference type="FunFam" id="3.10.20.370:FF:000001">
    <property type="entry name" value="Retrovirus-related Pol polyprotein from transposon 17.6-like protein"/>
    <property type="match status" value="1"/>
</dbReference>
<dbReference type="SUPFAM" id="SSF56672">
    <property type="entry name" value="DNA/RNA polymerases"/>
    <property type="match status" value="1"/>
</dbReference>
<dbReference type="GeneID" id="119733653"/>
<dbReference type="PROSITE" id="PS50175">
    <property type="entry name" value="ASP_PROT_RETROV"/>
    <property type="match status" value="1"/>
</dbReference>
<dbReference type="FunFam" id="3.30.420.10:FF:000063">
    <property type="entry name" value="Retrovirus-related Pol polyprotein from transposon 297-like Protein"/>
    <property type="match status" value="1"/>
</dbReference>
<dbReference type="EnsemblMetazoa" id="XM_038207053.1">
    <property type="protein sequence ID" value="XP_038062981.1"/>
    <property type="gene ID" value="LOC119733653"/>
</dbReference>
<dbReference type="Gene3D" id="3.30.420.10">
    <property type="entry name" value="Ribonuclease H-like superfamily/Ribonuclease H"/>
    <property type="match status" value="1"/>
</dbReference>
<keyword evidence="5" id="KW-0863">Zinc-finger</keyword>
<evidence type="ECO:0000256" key="3">
    <source>
        <dbReference type="ARBA" id="ARBA00022801"/>
    </source>
</evidence>
<dbReference type="Pfam" id="PF17919">
    <property type="entry name" value="RT_RNaseH_2"/>
    <property type="match status" value="1"/>
</dbReference>
<keyword evidence="5" id="KW-0479">Metal-binding</keyword>
<dbReference type="PROSITE" id="PS50994">
    <property type="entry name" value="INTEGRASE"/>
    <property type="match status" value="1"/>
</dbReference>
<dbReference type="PROSITE" id="PS50158">
    <property type="entry name" value="ZF_CCHC"/>
    <property type="match status" value="2"/>
</dbReference>
<feature type="compositionally biased region" description="Polar residues" evidence="6">
    <location>
        <begin position="1290"/>
        <end position="1304"/>
    </location>
</feature>
<dbReference type="InterPro" id="IPR001878">
    <property type="entry name" value="Znf_CCHC"/>
</dbReference>
<dbReference type="InterPro" id="IPR041577">
    <property type="entry name" value="RT_RNaseH_2"/>
</dbReference>
<keyword evidence="5" id="KW-0862">Zinc</keyword>
<name>A0A914AHH2_PATMI</name>
<organism evidence="11 12">
    <name type="scientific">Patiria miniata</name>
    <name type="common">Bat star</name>
    <name type="synonym">Asterina miniata</name>
    <dbReference type="NCBI Taxonomy" id="46514"/>
    <lineage>
        <taxon>Eukaryota</taxon>
        <taxon>Metazoa</taxon>
        <taxon>Echinodermata</taxon>
        <taxon>Eleutherozoa</taxon>
        <taxon>Asterozoa</taxon>
        <taxon>Asteroidea</taxon>
        <taxon>Valvatacea</taxon>
        <taxon>Valvatida</taxon>
        <taxon>Asterinidae</taxon>
        <taxon>Patiria</taxon>
    </lineage>
</organism>
<dbReference type="SUPFAM" id="SSF57756">
    <property type="entry name" value="Retrovirus zinc finger-like domains"/>
    <property type="match status" value="1"/>
</dbReference>
<accession>A0A914AHH2</accession>
<dbReference type="InterPro" id="IPR001584">
    <property type="entry name" value="Integrase_cat-core"/>
</dbReference>
<dbReference type="Pfam" id="PF00665">
    <property type="entry name" value="rve"/>
    <property type="match status" value="1"/>
</dbReference>
<dbReference type="InterPro" id="IPR001995">
    <property type="entry name" value="Peptidase_A2_cat"/>
</dbReference>
<evidence type="ECO:0000259" key="9">
    <source>
        <dbReference type="PROSITE" id="PS50878"/>
    </source>
</evidence>
<dbReference type="Gene3D" id="4.10.60.10">
    <property type="entry name" value="Zinc finger, CCHC-type"/>
    <property type="match status" value="1"/>
</dbReference>
<feature type="region of interest" description="Disordered" evidence="6">
    <location>
        <begin position="222"/>
        <end position="264"/>
    </location>
</feature>
<dbReference type="GO" id="GO:0008270">
    <property type="term" value="F:zinc ion binding"/>
    <property type="evidence" value="ECO:0007669"/>
    <property type="project" value="UniProtKB-KW"/>
</dbReference>
<keyword evidence="12" id="KW-1185">Reference proteome</keyword>
<feature type="compositionally biased region" description="Basic residues" evidence="6">
    <location>
        <begin position="230"/>
        <end position="246"/>
    </location>
</feature>
<dbReference type="PANTHER" id="PTHR37984">
    <property type="entry name" value="PROTEIN CBG26694"/>
    <property type="match status" value="1"/>
</dbReference>
<evidence type="ECO:0008006" key="13">
    <source>
        <dbReference type="Google" id="ProtNLM"/>
    </source>
</evidence>
<sequence length="1335" mass="150459">MASGLIGRIDPYNSDEEDWPTYVERLEQYFEANNIANERKVSALISLIGSKTYTLLKNLTAPEKPSSKPYAELIQILTAHLAPKPLVIAERFRFHKRDQKEGERVSTYLAGLRKLAEHCQFGDYLNEALRDRFVCGLRAGSIQKRLLAEDKLTLKRATEIATAMETAARDAIELHQQTTSSSAVHTVARRKQSSCYRCGRSGHSADSCRFKDATCHSCGKQGHIAPACRSKPRPQGRPNRPQKKPYKPQPNQKGKVKTMEEIPDTDNEDDNILIARMNIHNVGHNRCDMSTAIWVTLHINDRPVKMEVDTGSAITLLSMADYQKFFPGEQLQPTKIKLQTYTGEQISPAGLLNAKVRYNNQEHNGKMYIIKGNSAPLLGRDWLAHIKLDWPKLFAMTTAQPPKIGNTEEKLDAMLSEYPELFQEEIGELKGITGKLNVRDNAQPVFVKTRQVPYALRPKVEAELTKLERQGIISSVESSDWATPIVPVPKPNGGVRICGDFKVTVNPNLNIERYPLPRVEDVFANLSGGQRYSKLDLRQAYLHMVIDAESRKLLTINTHKGLFVYNRLPFGIASAPAMWQRSMEQVLQGIPGVQCILDDMIITGRNDEEHLSNLRRVLDVLKARGLRLNKAKCEFFKRKVVFCGHEITHEGLNKTQDKVHAVKNAPRPTNVSQLRSFLGLVNYYHRFLPNLSTELHPLNELLQKNHKWVWTPTCEKAFEKAKSLITADEVLTHYDPDLPVKLACDASPYGLGAVMSHVMPDGSERPVAYASRTLTTAERNYSQIDKEALALVWGVKKFNLYLCGRKFTLVTDHQPLTSIFNPSKSTPSTAAARLARYAIFLGSHDYTIEYKNTAKHCNADGLSRLPLGETVSEPADPDDILQVSQLETLPVSSSDVRKATVRDITLAKVYEYTMRGWPSDTDPSLAAYHSRRNEITVHDNCLMWGLRVIVPGKLRAQVLAELHEGHLGVVKMKSLSRGFAWWPGIDHDIEQLAKECSGCQKTQRNPTLAPLHTWEWPAKPWQRIHVDYAGPFLGQMFLVVVDAHSKWPEVIQTTTATSSQTIDILRGIFAQHGVPEQLVSDNGPQFKSEEFETFLKRNGVKHITSAPYHPATNGLAERFVQTFKNGLKSMEGEKGSVKQKLCSFLLAYRNAPHATTGHSPAFLLMGRNLRSRLDIIKPDIRQRVARKQLEQSIYHKSGKTTRNLHTGQPVLARNYRDSQKWIPGIIHSQTGPLAYEVRVGPDSIWRRHIDQLLDVDTGKPFFFNQQPDPVPPLVPDISDQMTPNRPVPTSPTHTPTDIQPSAEQPSVVPETATEPPSTERRYPQRKRKPPDRLDL</sequence>
<dbReference type="InterPro" id="IPR043128">
    <property type="entry name" value="Rev_trsase/Diguanyl_cyclase"/>
</dbReference>
<dbReference type="InterPro" id="IPR050951">
    <property type="entry name" value="Retrovirus_Pol_polyprotein"/>
</dbReference>
<keyword evidence="2" id="KW-0064">Aspartyl protease</keyword>
<dbReference type="SMART" id="SM00343">
    <property type="entry name" value="ZnF_C2HC"/>
    <property type="match status" value="2"/>
</dbReference>
<dbReference type="Gene3D" id="3.10.10.10">
    <property type="entry name" value="HIV Type 1 Reverse Transcriptase, subunit A, domain 1"/>
    <property type="match status" value="1"/>
</dbReference>
<dbReference type="GO" id="GO:0003677">
    <property type="term" value="F:DNA binding"/>
    <property type="evidence" value="ECO:0007669"/>
    <property type="project" value="UniProtKB-KW"/>
</dbReference>
<feature type="domain" description="CCHC-type" evidence="7">
    <location>
        <begin position="195"/>
        <end position="209"/>
    </location>
</feature>
<dbReference type="Gene3D" id="3.30.70.270">
    <property type="match status" value="2"/>
</dbReference>
<evidence type="ECO:0000256" key="2">
    <source>
        <dbReference type="ARBA" id="ARBA00022750"/>
    </source>
</evidence>
<dbReference type="InterPro" id="IPR036875">
    <property type="entry name" value="Znf_CCHC_sf"/>
</dbReference>
<dbReference type="InterPro" id="IPR036397">
    <property type="entry name" value="RNaseH_sf"/>
</dbReference>
<dbReference type="PANTHER" id="PTHR37984:SF14">
    <property type="entry name" value="RIBONUCLEASE H"/>
    <property type="match status" value="1"/>
</dbReference>
<dbReference type="GO" id="GO:0015074">
    <property type="term" value="P:DNA integration"/>
    <property type="evidence" value="ECO:0007669"/>
    <property type="project" value="InterPro"/>
</dbReference>
<feature type="domain" description="Peptidase A2" evidence="8">
    <location>
        <begin position="304"/>
        <end position="382"/>
    </location>
</feature>
<dbReference type="Gene3D" id="3.10.20.370">
    <property type="match status" value="1"/>
</dbReference>
<evidence type="ECO:0000256" key="4">
    <source>
        <dbReference type="ARBA" id="ARBA00023125"/>
    </source>
</evidence>
<dbReference type="Gene3D" id="2.40.70.10">
    <property type="entry name" value="Acid Proteases"/>
    <property type="match status" value="1"/>
</dbReference>
<evidence type="ECO:0000313" key="11">
    <source>
        <dbReference type="EnsemblMetazoa" id="XP_038062981.1"/>
    </source>
</evidence>
<evidence type="ECO:0000259" key="8">
    <source>
        <dbReference type="PROSITE" id="PS50175"/>
    </source>
</evidence>
<reference evidence="11" key="1">
    <citation type="submission" date="2022-11" db="UniProtKB">
        <authorList>
            <consortium name="EnsemblMetazoa"/>
        </authorList>
    </citation>
    <scope>IDENTIFICATION</scope>
</reference>
<dbReference type="GO" id="GO:0006508">
    <property type="term" value="P:proteolysis"/>
    <property type="evidence" value="ECO:0007669"/>
    <property type="project" value="UniProtKB-KW"/>
</dbReference>
<dbReference type="Gene3D" id="1.10.340.70">
    <property type="match status" value="1"/>
</dbReference>
<dbReference type="InterPro" id="IPR043502">
    <property type="entry name" value="DNA/RNA_pol_sf"/>
</dbReference>
<evidence type="ECO:0000259" key="7">
    <source>
        <dbReference type="PROSITE" id="PS50158"/>
    </source>
</evidence>
<dbReference type="InterPro" id="IPR000477">
    <property type="entry name" value="RT_dom"/>
</dbReference>
<dbReference type="RefSeq" id="XP_038062981.1">
    <property type="nucleotide sequence ID" value="XM_038207053.1"/>
</dbReference>
<keyword evidence="3" id="KW-0378">Hydrolase</keyword>
<dbReference type="InterPro" id="IPR021109">
    <property type="entry name" value="Peptidase_aspartic_dom_sf"/>
</dbReference>
<proteinExistence type="predicted"/>
<dbReference type="FunFam" id="1.10.340.70:FF:000003">
    <property type="entry name" value="Protein CBG25708"/>
    <property type="match status" value="1"/>
</dbReference>
<dbReference type="Proteomes" id="UP000887568">
    <property type="component" value="Unplaced"/>
</dbReference>
<dbReference type="PROSITE" id="PS50878">
    <property type="entry name" value="RT_POL"/>
    <property type="match status" value="1"/>
</dbReference>
<dbReference type="CDD" id="cd01647">
    <property type="entry name" value="RT_LTR"/>
    <property type="match status" value="1"/>
</dbReference>
<keyword evidence="1" id="KW-0645">Protease</keyword>
<dbReference type="Pfam" id="PF17921">
    <property type="entry name" value="Integrase_H2C2"/>
    <property type="match status" value="1"/>
</dbReference>